<gene>
    <name evidence="1" type="ORF">AVEN_130763_1</name>
</gene>
<reference evidence="1 2" key="1">
    <citation type="journal article" date="2019" name="Sci. Rep.">
        <title>Orb-weaving spider Araneus ventricosus genome elucidates the spidroin gene catalogue.</title>
        <authorList>
            <person name="Kono N."/>
            <person name="Nakamura H."/>
            <person name="Ohtoshi R."/>
            <person name="Moran D.A.P."/>
            <person name="Shinohara A."/>
            <person name="Yoshida Y."/>
            <person name="Fujiwara M."/>
            <person name="Mori M."/>
            <person name="Tomita M."/>
            <person name="Arakawa K."/>
        </authorList>
    </citation>
    <scope>NUCLEOTIDE SEQUENCE [LARGE SCALE GENOMIC DNA]</scope>
</reference>
<dbReference type="EMBL" id="BGPR01001406">
    <property type="protein sequence ID" value="GBM53108.1"/>
    <property type="molecule type" value="Genomic_DNA"/>
</dbReference>
<organism evidence="1 2">
    <name type="scientific">Araneus ventricosus</name>
    <name type="common">Orbweaver spider</name>
    <name type="synonym">Epeira ventricosa</name>
    <dbReference type="NCBI Taxonomy" id="182803"/>
    <lineage>
        <taxon>Eukaryota</taxon>
        <taxon>Metazoa</taxon>
        <taxon>Ecdysozoa</taxon>
        <taxon>Arthropoda</taxon>
        <taxon>Chelicerata</taxon>
        <taxon>Arachnida</taxon>
        <taxon>Araneae</taxon>
        <taxon>Araneomorphae</taxon>
        <taxon>Entelegynae</taxon>
        <taxon>Araneoidea</taxon>
        <taxon>Araneidae</taxon>
        <taxon>Araneus</taxon>
    </lineage>
</organism>
<accession>A0A4Y2GKU4</accession>
<protein>
    <submittedName>
        <fullName evidence="1">Uncharacterized protein</fullName>
    </submittedName>
</protein>
<dbReference type="Proteomes" id="UP000499080">
    <property type="component" value="Unassembled WGS sequence"/>
</dbReference>
<name>A0A4Y2GKU4_ARAVE</name>
<keyword evidence="2" id="KW-1185">Reference proteome</keyword>
<comment type="caution">
    <text evidence="1">The sequence shown here is derived from an EMBL/GenBank/DDBJ whole genome shotgun (WGS) entry which is preliminary data.</text>
</comment>
<dbReference type="AlphaFoldDB" id="A0A4Y2GKU4"/>
<evidence type="ECO:0000313" key="2">
    <source>
        <dbReference type="Proteomes" id="UP000499080"/>
    </source>
</evidence>
<proteinExistence type="predicted"/>
<evidence type="ECO:0000313" key="1">
    <source>
        <dbReference type="EMBL" id="GBM53108.1"/>
    </source>
</evidence>
<sequence length="99" mass="11409">MGQLSVPWRKKSAGLCYTSLTWSEHLKADTTLSNGVDVTPSYLRELNDKTRKQAGLPFFIKSIFSKTFNPFQLHRDLRSNLQLPFIFQMDLCLGCRLLK</sequence>